<dbReference type="Gene3D" id="2.40.50.580">
    <property type="match status" value="1"/>
</dbReference>
<organism evidence="4 5">
    <name type="scientific">Telmatospirillum siberiense</name>
    <dbReference type="NCBI Taxonomy" id="382514"/>
    <lineage>
        <taxon>Bacteria</taxon>
        <taxon>Pseudomonadati</taxon>
        <taxon>Pseudomonadota</taxon>
        <taxon>Alphaproteobacteria</taxon>
        <taxon>Rhodospirillales</taxon>
        <taxon>Rhodospirillaceae</taxon>
        <taxon>Telmatospirillum</taxon>
    </lineage>
</organism>
<dbReference type="GO" id="GO:0003677">
    <property type="term" value="F:DNA binding"/>
    <property type="evidence" value="ECO:0007669"/>
    <property type="project" value="InterPro"/>
</dbReference>
<dbReference type="PANTHER" id="PTHR30545">
    <property type="entry name" value="SUGAR FERMENTATION STIMULATION PROTEIN A"/>
    <property type="match status" value="1"/>
</dbReference>
<protein>
    <recommendedName>
        <fullName evidence="1">Sugar fermentation stimulation protein homolog</fullName>
    </recommendedName>
</protein>
<dbReference type="InterPro" id="IPR041465">
    <property type="entry name" value="SfsA_N"/>
</dbReference>
<keyword evidence="5" id="KW-1185">Reference proteome</keyword>
<sequence>MIFTTPLQRATLVRRYKRFLSDVTLPDGELVTAHVANSGAMLGLADPGLEVWLSHHPSATRKLAWSWELARIDGGLVGINTMHPNAIVAEAIASGTVAPLAGYSQIRREVPYGTNSRVDLLLTSPDRPRCYVEVKNVHLKRGDAACFPDAVTARGTKHLHELTEVVKAGDRAVMLFLVQREDCCYFMPASDIDPVYSQALLQAAAAGVEVYCYACRLTLEEIRLDQPLPLRLSGDGRSFEK</sequence>
<gene>
    <name evidence="1" type="primary">sfsA</name>
    <name evidence="4" type="ORF">CWS72_00780</name>
</gene>
<dbReference type="HAMAP" id="MF_00095">
    <property type="entry name" value="SfsA"/>
    <property type="match status" value="1"/>
</dbReference>
<dbReference type="EMBL" id="PIUM01000001">
    <property type="protein sequence ID" value="PKU26420.1"/>
    <property type="molecule type" value="Genomic_DNA"/>
</dbReference>
<feature type="domain" description="SfsA N-terminal OB" evidence="3">
    <location>
        <begin position="13"/>
        <end position="79"/>
    </location>
</feature>
<reference evidence="5" key="1">
    <citation type="submission" date="2017-12" db="EMBL/GenBank/DDBJ databases">
        <title>Draft genome sequence of Telmatospirillum siberiense 26-4b1T, an acidotolerant peatland alphaproteobacterium potentially involved in sulfur cycling.</title>
        <authorList>
            <person name="Hausmann B."/>
            <person name="Pjevac P."/>
            <person name="Schreck K."/>
            <person name="Herbold C.W."/>
            <person name="Daims H."/>
            <person name="Wagner M."/>
            <person name="Pester M."/>
            <person name="Loy A."/>
        </authorList>
    </citation>
    <scope>NUCLEOTIDE SEQUENCE [LARGE SCALE GENOMIC DNA]</scope>
    <source>
        <strain evidence="5">26-4b1</strain>
    </source>
</reference>
<dbReference type="RefSeq" id="WP_101248650.1">
    <property type="nucleotide sequence ID" value="NZ_PIUM01000001.1"/>
</dbReference>
<dbReference type="OrthoDB" id="9802365at2"/>
<dbReference type="Pfam" id="PF03749">
    <property type="entry name" value="SfsA"/>
    <property type="match status" value="1"/>
</dbReference>
<dbReference type="AlphaFoldDB" id="A0A2N3Q179"/>
<proteinExistence type="inferred from homology"/>
<evidence type="ECO:0000256" key="1">
    <source>
        <dbReference type="HAMAP-Rule" id="MF_00095"/>
    </source>
</evidence>
<dbReference type="PANTHER" id="PTHR30545:SF2">
    <property type="entry name" value="SUGAR FERMENTATION STIMULATION PROTEIN A"/>
    <property type="match status" value="1"/>
</dbReference>
<dbReference type="Proteomes" id="UP000233293">
    <property type="component" value="Unassembled WGS sequence"/>
</dbReference>
<evidence type="ECO:0000259" key="3">
    <source>
        <dbReference type="Pfam" id="PF17746"/>
    </source>
</evidence>
<accession>A0A2N3Q179</accession>
<name>A0A2N3Q179_9PROT</name>
<dbReference type="Pfam" id="PF17746">
    <property type="entry name" value="SfsA_N"/>
    <property type="match status" value="1"/>
</dbReference>
<feature type="domain" description="Sugar fermentation stimulation protein C-terminal" evidence="2">
    <location>
        <begin position="83"/>
        <end position="220"/>
    </location>
</feature>
<dbReference type="NCBIfam" id="TIGR00230">
    <property type="entry name" value="sfsA"/>
    <property type="match status" value="1"/>
</dbReference>
<dbReference type="Gene3D" id="3.40.1350.60">
    <property type="match status" value="1"/>
</dbReference>
<dbReference type="CDD" id="cd22359">
    <property type="entry name" value="SfsA-like_bacterial"/>
    <property type="match status" value="1"/>
</dbReference>
<evidence type="ECO:0000259" key="2">
    <source>
        <dbReference type="Pfam" id="PF03749"/>
    </source>
</evidence>
<evidence type="ECO:0000313" key="5">
    <source>
        <dbReference type="Proteomes" id="UP000233293"/>
    </source>
</evidence>
<evidence type="ECO:0000313" key="4">
    <source>
        <dbReference type="EMBL" id="PKU26420.1"/>
    </source>
</evidence>
<comment type="similarity">
    <text evidence="1">Belongs to the SfsA family.</text>
</comment>
<dbReference type="InterPro" id="IPR040452">
    <property type="entry name" value="SfsA_C"/>
</dbReference>
<dbReference type="InterPro" id="IPR005224">
    <property type="entry name" value="SfsA"/>
</dbReference>
<comment type="caution">
    <text evidence="4">The sequence shown here is derived from an EMBL/GenBank/DDBJ whole genome shotgun (WGS) entry which is preliminary data.</text>
</comment>